<evidence type="ECO:0000256" key="5">
    <source>
        <dbReference type="ARBA" id="ARBA00022679"/>
    </source>
</evidence>
<evidence type="ECO:0000313" key="10">
    <source>
        <dbReference type="Proteomes" id="UP000572953"/>
    </source>
</evidence>
<dbReference type="InterPro" id="IPR015421">
    <property type="entry name" value="PyrdxlP-dep_Trfase_major"/>
</dbReference>
<reference evidence="9 10" key="1">
    <citation type="submission" date="2018-10" db="EMBL/GenBank/DDBJ databases">
        <title>Iterative Subtractive Binning of Freshwater Chronoseries Metagenomes Recovers Nearly Complete Genomes from over Four Hundred Novel Species.</title>
        <authorList>
            <person name="Rodriguez-R L.M."/>
            <person name="Tsementzi D."/>
            <person name="Luo C."/>
            <person name="Konstantinidis K.T."/>
        </authorList>
    </citation>
    <scope>NUCLEOTIDE SEQUENCE [LARGE SCALE GENOMIC DNA]</scope>
    <source>
        <strain evidence="9">WB7_2B_003</strain>
    </source>
</reference>
<dbReference type="AlphaFoldDB" id="A0A845S8R9"/>
<feature type="domain" description="Aminotransferase class I/classII large" evidence="8">
    <location>
        <begin position="31"/>
        <end position="382"/>
    </location>
</feature>
<evidence type="ECO:0000256" key="6">
    <source>
        <dbReference type="ARBA" id="ARBA00022898"/>
    </source>
</evidence>
<dbReference type="Gene3D" id="3.40.640.10">
    <property type="entry name" value="Type I PLP-dependent aspartate aminotransferase-like (Major domain)"/>
    <property type="match status" value="1"/>
</dbReference>
<dbReference type="InterPro" id="IPR050596">
    <property type="entry name" value="AspAT/PAT-like"/>
</dbReference>
<comment type="caution">
    <text evidence="9">The sequence shown here is derived from an EMBL/GenBank/DDBJ whole genome shotgun (WGS) entry which is preliminary data.</text>
</comment>
<keyword evidence="6" id="KW-0663">Pyridoxal phosphate</keyword>
<dbReference type="Proteomes" id="UP000572953">
    <property type="component" value="Unassembled WGS sequence"/>
</dbReference>
<accession>A0A845S8R9</accession>
<protein>
    <recommendedName>
        <fullName evidence="3">aspartate transaminase</fullName>
        <ecNumber evidence="3">2.6.1.1</ecNumber>
    </recommendedName>
</protein>
<dbReference type="CDD" id="cd00609">
    <property type="entry name" value="AAT_like"/>
    <property type="match status" value="1"/>
</dbReference>
<evidence type="ECO:0000256" key="2">
    <source>
        <dbReference type="ARBA" id="ARBA00007441"/>
    </source>
</evidence>
<comment type="catalytic activity">
    <reaction evidence="7">
        <text>L-aspartate + 2-oxoglutarate = oxaloacetate + L-glutamate</text>
        <dbReference type="Rhea" id="RHEA:21824"/>
        <dbReference type="ChEBI" id="CHEBI:16452"/>
        <dbReference type="ChEBI" id="CHEBI:16810"/>
        <dbReference type="ChEBI" id="CHEBI:29985"/>
        <dbReference type="ChEBI" id="CHEBI:29991"/>
        <dbReference type="EC" id="2.6.1.1"/>
    </reaction>
</comment>
<keyword evidence="4 9" id="KW-0032">Aminotransferase</keyword>
<keyword evidence="5 9" id="KW-0808">Transferase</keyword>
<dbReference type="GO" id="GO:0030170">
    <property type="term" value="F:pyridoxal phosphate binding"/>
    <property type="evidence" value="ECO:0007669"/>
    <property type="project" value="InterPro"/>
</dbReference>
<dbReference type="PANTHER" id="PTHR46383:SF1">
    <property type="entry name" value="ASPARTATE AMINOTRANSFERASE"/>
    <property type="match status" value="1"/>
</dbReference>
<gene>
    <name evidence="9" type="ORF">EBV78_00910</name>
</gene>
<evidence type="ECO:0000313" key="9">
    <source>
        <dbReference type="EMBL" id="NCU62646.1"/>
    </source>
</evidence>
<dbReference type="InterPro" id="IPR015424">
    <property type="entry name" value="PyrdxlP-dep_Trfase"/>
</dbReference>
<comment type="similarity">
    <text evidence="2">Belongs to the class-I pyridoxal-phosphate-dependent aminotransferase family.</text>
</comment>
<dbReference type="SUPFAM" id="SSF53383">
    <property type="entry name" value="PLP-dependent transferases"/>
    <property type="match status" value="1"/>
</dbReference>
<dbReference type="PANTHER" id="PTHR46383">
    <property type="entry name" value="ASPARTATE AMINOTRANSFERASE"/>
    <property type="match status" value="1"/>
</dbReference>
<evidence type="ECO:0000256" key="1">
    <source>
        <dbReference type="ARBA" id="ARBA00001933"/>
    </source>
</evidence>
<dbReference type="GO" id="GO:0006520">
    <property type="term" value="P:amino acid metabolic process"/>
    <property type="evidence" value="ECO:0007669"/>
    <property type="project" value="InterPro"/>
</dbReference>
<proteinExistence type="inferred from homology"/>
<dbReference type="Pfam" id="PF00155">
    <property type="entry name" value="Aminotran_1_2"/>
    <property type="match status" value="1"/>
</dbReference>
<organism evidence="9 10">
    <name type="scientific">Candidatus Fonsibacter lacus</name>
    <dbReference type="NCBI Taxonomy" id="2576439"/>
    <lineage>
        <taxon>Bacteria</taxon>
        <taxon>Pseudomonadati</taxon>
        <taxon>Pseudomonadota</taxon>
        <taxon>Alphaproteobacteria</taxon>
        <taxon>Candidatus Pelagibacterales</taxon>
        <taxon>Candidatus Pelagibacterales incertae sedis</taxon>
        <taxon>Candidatus Fonsibacter</taxon>
    </lineage>
</organism>
<name>A0A845S8R9_9PROT</name>
<sequence>MKLADSLFKLGTENAFVVLAKAKALEAQGREIINLGIGQPDFRTPKHIVDAAKKALDDGFHGYTPANGLLELRQGVSRHIKKMYGANVDASRVVIMPGGKPTMFFAMLMFGQPGTEIIYPEPGFPIYESMINYSGAKAVPMYLSEKNNFSFKAEEVLKLINDKTRLIIINNPQNPTGGLIEREQIDKLVVGLKKFPEVAILSDEIYSRQIYDNKKMPSFFNYPELFDRLIVLDGWSKTYAMTGWRLGWSVWPEKIIEDITRLCVNDHSCPCASTQIAGLAALDGPHDFLDEMMSQFNRRRKLIVDGLNSIKGITCNNPGGAFYVFPNISGTGMNGNEFADKCLNEAGVAIIPGVSFGKSAKDFVRFSFANSYENIEKALEKIKKTVVK</sequence>
<dbReference type="EC" id="2.6.1.1" evidence="3"/>
<dbReference type="GO" id="GO:0004069">
    <property type="term" value="F:L-aspartate:2-oxoglutarate aminotransferase activity"/>
    <property type="evidence" value="ECO:0007669"/>
    <property type="project" value="UniProtKB-EC"/>
</dbReference>
<evidence type="ECO:0000256" key="4">
    <source>
        <dbReference type="ARBA" id="ARBA00022576"/>
    </source>
</evidence>
<dbReference type="InterPro" id="IPR004839">
    <property type="entry name" value="Aminotransferase_I/II_large"/>
</dbReference>
<comment type="cofactor">
    <cofactor evidence="1">
        <name>pyridoxal 5'-phosphate</name>
        <dbReference type="ChEBI" id="CHEBI:597326"/>
    </cofactor>
</comment>
<dbReference type="Gene3D" id="3.90.1150.10">
    <property type="entry name" value="Aspartate Aminotransferase, domain 1"/>
    <property type="match status" value="1"/>
</dbReference>
<evidence type="ECO:0000256" key="7">
    <source>
        <dbReference type="ARBA" id="ARBA00049185"/>
    </source>
</evidence>
<dbReference type="InterPro" id="IPR015422">
    <property type="entry name" value="PyrdxlP-dep_Trfase_small"/>
</dbReference>
<dbReference type="EMBL" id="RGGN01000017">
    <property type="protein sequence ID" value="NCU62646.1"/>
    <property type="molecule type" value="Genomic_DNA"/>
</dbReference>
<evidence type="ECO:0000256" key="3">
    <source>
        <dbReference type="ARBA" id="ARBA00012753"/>
    </source>
</evidence>
<evidence type="ECO:0000259" key="8">
    <source>
        <dbReference type="Pfam" id="PF00155"/>
    </source>
</evidence>